<proteinExistence type="inferred from homology"/>
<comment type="caution">
    <text evidence="9">The sequence shown here is derived from an EMBL/GenBank/DDBJ whole genome shotgun (WGS) entry which is preliminary data.</text>
</comment>
<dbReference type="SUPFAM" id="SSF49503">
    <property type="entry name" value="Cupredoxins"/>
    <property type="match status" value="2"/>
</dbReference>
<dbReference type="GO" id="GO:0016491">
    <property type="term" value="F:oxidoreductase activity"/>
    <property type="evidence" value="ECO:0007669"/>
    <property type="project" value="UniProtKB-KW"/>
</dbReference>
<accession>A0A507FF02</accession>
<feature type="compositionally biased region" description="Low complexity" evidence="5">
    <location>
        <begin position="204"/>
        <end position="234"/>
    </location>
</feature>
<dbReference type="InterPro" id="IPR045087">
    <property type="entry name" value="Cu-oxidase_fam"/>
</dbReference>
<evidence type="ECO:0000256" key="5">
    <source>
        <dbReference type="SAM" id="MobiDB-lite"/>
    </source>
</evidence>
<dbReference type="Pfam" id="PF07732">
    <property type="entry name" value="Cu-oxidase_3"/>
    <property type="match status" value="1"/>
</dbReference>
<comment type="similarity">
    <text evidence="1">Belongs to the multicopper oxidase family.</text>
</comment>
<dbReference type="GO" id="GO:0005507">
    <property type="term" value="F:copper ion binding"/>
    <property type="evidence" value="ECO:0007669"/>
    <property type="project" value="InterPro"/>
</dbReference>
<dbReference type="InterPro" id="IPR011706">
    <property type="entry name" value="Cu-oxidase_C"/>
</dbReference>
<keyword evidence="2" id="KW-0479">Metal-binding</keyword>
<keyword evidence="6" id="KW-0732">Signal</keyword>
<dbReference type="Pfam" id="PF07731">
    <property type="entry name" value="Cu-oxidase_2"/>
    <property type="match status" value="1"/>
</dbReference>
<feature type="domain" description="Plastocyanin-like" evidence="7">
    <location>
        <begin position="699"/>
        <end position="791"/>
    </location>
</feature>
<dbReference type="OrthoDB" id="2121828at2759"/>
<feature type="compositionally biased region" description="Polar residues" evidence="5">
    <location>
        <begin position="191"/>
        <end position="203"/>
    </location>
</feature>
<dbReference type="InterPro" id="IPR008972">
    <property type="entry name" value="Cupredoxin"/>
</dbReference>
<evidence type="ECO:0000256" key="3">
    <source>
        <dbReference type="ARBA" id="ARBA00023002"/>
    </source>
</evidence>
<evidence type="ECO:0000256" key="6">
    <source>
        <dbReference type="SAM" id="SignalP"/>
    </source>
</evidence>
<feature type="region of interest" description="Disordered" evidence="5">
    <location>
        <begin position="47"/>
        <end position="234"/>
    </location>
</feature>
<keyword evidence="4" id="KW-0186">Copper</keyword>
<feature type="chain" id="PRO_5021293591" evidence="6">
    <location>
        <begin position="26"/>
        <end position="846"/>
    </location>
</feature>
<feature type="compositionally biased region" description="Low complexity" evidence="5">
    <location>
        <begin position="90"/>
        <end position="185"/>
    </location>
</feature>
<dbReference type="STRING" id="246404.A0A507FF02"/>
<evidence type="ECO:0000259" key="8">
    <source>
        <dbReference type="Pfam" id="PF07732"/>
    </source>
</evidence>
<feature type="compositionally biased region" description="Low complexity" evidence="5">
    <location>
        <begin position="63"/>
        <end position="77"/>
    </location>
</feature>
<gene>
    <name evidence="9" type="ORF">CcCBS67573_g03910</name>
</gene>
<dbReference type="PANTHER" id="PTHR48267">
    <property type="entry name" value="CUPREDOXIN SUPERFAMILY PROTEIN"/>
    <property type="match status" value="1"/>
</dbReference>
<dbReference type="InterPro" id="IPR011707">
    <property type="entry name" value="Cu-oxidase-like_N"/>
</dbReference>
<evidence type="ECO:0000256" key="2">
    <source>
        <dbReference type="ARBA" id="ARBA00022723"/>
    </source>
</evidence>
<evidence type="ECO:0000256" key="4">
    <source>
        <dbReference type="ARBA" id="ARBA00023008"/>
    </source>
</evidence>
<dbReference type="Gene3D" id="2.60.40.420">
    <property type="entry name" value="Cupredoxins - blue copper proteins"/>
    <property type="match status" value="3"/>
</dbReference>
<sequence>MKPSVTYFALLVAFICCAFPPLTATAEPVPVAAGPLLGRRAPLVHHTTGKQHGSITRKKTHHATSTTNANANALLKKSSTRSPTKTMRIPAAHKPTTTTKRKTSAAAPKPVATTKKKSSAAAPKPTRTTKTKTTAAAPKPVATTKTKSTAAAPKPTTTTRTTKGAGHSSSSTKRSSTSPTKSTSPNAAPKPTTTTQTVKGASNSPSPTGTPKPKSSPSSKATSTTSAASAPGYTGVPPGPGAYLYSNPSQLTEPQVLTSVNGLLDITLTVKVARHTDFISFNSRQYSCNGITAIPGPTWNITAGDTVTVTIINQLGANNDADDLVDMTLMNTMHSPNSTNLHTHGLHVSSSQDTVFQRIYPGQTFQYKYTIPDDHAPGLHWYHSHKHGTSALQVMGGLVGAIYVRPTEAAVKSSTALTYLASLERHVLVAQHFAMASINTNTDPFTVRTYEYLSNLLKSQVPINAEYANSSVKDIYFINGQFQPQLAMMPGTPVVLDIVNAVGDVIIELDIRDSPQASSVSSSCSLVQIASDGIYFTSVRTLGYVAMVPGNRVSVIIQCTKPGTFYLTNMPDDSLRPGLTDNETRFQQSMVTLVVGGAETVAFTSYDSLDLSTIVRPVQLKDTLNTVVTSKWELSVEQEPGTTRGMTWLGMGSNCSITSAGRGSDGTATPASSNTNCQYLSFPGELSTTGPYRHITYVGAVDELTINGRGKSPHSVHIHVNHFQVISDGLRGDAQRYFYRIGDWRDTIPAFPGKVKVRQNVQDFSGEVVVHCHFLMHEDMGMMATYYVRPANESSKGYCTYPGGTGTSGSCALSDGVVLSSATLSAAAAKTNSPGTSKIKEQSSQP</sequence>
<evidence type="ECO:0000259" key="7">
    <source>
        <dbReference type="Pfam" id="PF07731"/>
    </source>
</evidence>
<name>A0A507FF02_9FUNG</name>
<keyword evidence="3" id="KW-0560">Oxidoreductase</keyword>
<dbReference type="PANTHER" id="PTHR48267:SF1">
    <property type="entry name" value="BILIRUBIN OXIDASE"/>
    <property type="match status" value="1"/>
</dbReference>
<dbReference type="InterPro" id="IPR002355">
    <property type="entry name" value="Cu_oxidase_Cu_BS"/>
</dbReference>
<organism evidence="9 10">
    <name type="scientific">Chytriomyces confervae</name>
    <dbReference type="NCBI Taxonomy" id="246404"/>
    <lineage>
        <taxon>Eukaryota</taxon>
        <taxon>Fungi</taxon>
        <taxon>Fungi incertae sedis</taxon>
        <taxon>Chytridiomycota</taxon>
        <taxon>Chytridiomycota incertae sedis</taxon>
        <taxon>Chytridiomycetes</taxon>
        <taxon>Chytridiales</taxon>
        <taxon>Chytriomycetaceae</taxon>
        <taxon>Chytriomyces</taxon>
    </lineage>
</organism>
<evidence type="ECO:0000313" key="9">
    <source>
        <dbReference type="EMBL" id="TPX74803.1"/>
    </source>
</evidence>
<dbReference type="CDD" id="cd13853">
    <property type="entry name" value="CuRO_1_Tth-MCO_like"/>
    <property type="match status" value="1"/>
</dbReference>
<reference evidence="9 10" key="1">
    <citation type="journal article" date="2019" name="Sci. Rep.">
        <title>Comparative genomics of chytrid fungi reveal insights into the obligate biotrophic and pathogenic lifestyle of Synchytrium endobioticum.</title>
        <authorList>
            <person name="van de Vossenberg B.T.L.H."/>
            <person name="Warris S."/>
            <person name="Nguyen H.D.T."/>
            <person name="van Gent-Pelzer M.P.E."/>
            <person name="Joly D.L."/>
            <person name="van de Geest H.C."/>
            <person name="Bonants P.J.M."/>
            <person name="Smith D.S."/>
            <person name="Levesque C.A."/>
            <person name="van der Lee T.A.J."/>
        </authorList>
    </citation>
    <scope>NUCLEOTIDE SEQUENCE [LARGE SCALE GENOMIC DNA]</scope>
    <source>
        <strain evidence="9 10">CBS 675.73</strain>
    </source>
</reference>
<feature type="signal peptide" evidence="6">
    <location>
        <begin position="1"/>
        <end position="25"/>
    </location>
</feature>
<evidence type="ECO:0000313" key="10">
    <source>
        <dbReference type="Proteomes" id="UP000320333"/>
    </source>
</evidence>
<dbReference type="EMBL" id="QEAP01000107">
    <property type="protein sequence ID" value="TPX74803.1"/>
    <property type="molecule type" value="Genomic_DNA"/>
</dbReference>
<protein>
    <submittedName>
        <fullName evidence="9">Uncharacterized protein</fullName>
    </submittedName>
</protein>
<dbReference type="PROSITE" id="PS00080">
    <property type="entry name" value="MULTICOPPER_OXIDASE2"/>
    <property type="match status" value="1"/>
</dbReference>
<feature type="domain" description="Plastocyanin-like" evidence="8">
    <location>
        <begin position="321"/>
        <end position="407"/>
    </location>
</feature>
<dbReference type="AlphaFoldDB" id="A0A507FF02"/>
<evidence type="ECO:0000256" key="1">
    <source>
        <dbReference type="ARBA" id="ARBA00010609"/>
    </source>
</evidence>
<keyword evidence="10" id="KW-1185">Reference proteome</keyword>
<dbReference type="Proteomes" id="UP000320333">
    <property type="component" value="Unassembled WGS sequence"/>
</dbReference>